<dbReference type="PANTHER" id="PTHR12598">
    <property type="entry name" value="COPPER HOMEOSTASIS PROTEIN CUTC"/>
    <property type="match status" value="1"/>
</dbReference>
<comment type="caution">
    <text evidence="3">The sequence shown here is derived from an EMBL/GenBank/DDBJ whole genome shotgun (WGS) entry which is preliminary data.</text>
</comment>
<comment type="similarity">
    <text evidence="1 2">Belongs to the CutC family.</text>
</comment>
<comment type="caution">
    <text evidence="2">Once thought to be involved in copper homeostasis, experiments in E.coli have shown this is not the case.</text>
</comment>
<dbReference type="SUPFAM" id="SSF110395">
    <property type="entry name" value="CutC-like"/>
    <property type="match status" value="1"/>
</dbReference>
<keyword evidence="4" id="KW-1185">Reference proteome</keyword>
<dbReference type="InterPro" id="IPR036822">
    <property type="entry name" value="CutC-like_dom_sf"/>
</dbReference>
<proteinExistence type="inferred from homology"/>
<dbReference type="HAMAP" id="MF_00795">
    <property type="entry name" value="CutC"/>
    <property type="match status" value="1"/>
</dbReference>
<protein>
    <recommendedName>
        <fullName evidence="2">PF03932 family protein CutC</fullName>
    </recommendedName>
</protein>
<dbReference type="InterPro" id="IPR005627">
    <property type="entry name" value="CutC-like"/>
</dbReference>
<evidence type="ECO:0000256" key="2">
    <source>
        <dbReference type="HAMAP-Rule" id="MF_00795"/>
    </source>
</evidence>
<gene>
    <name evidence="2" type="primary">cutC</name>
    <name evidence="3" type="ORF">JJN12_08210</name>
</gene>
<comment type="subcellular location">
    <subcellularLocation>
        <location evidence="2">Cytoplasm</location>
    </subcellularLocation>
</comment>
<evidence type="ECO:0000313" key="3">
    <source>
        <dbReference type="EMBL" id="MBK5897758.1"/>
    </source>
</evidence>
<sequence length="248" mass="27365">MENYILECCVDRLASAINGEKGGANRFELCANLVIGGTTPSLTLFRQVRKHTNLPIHVLIRNRFGDFCYNDDEIEEMCDSIKAFADEGADGVVVGALTPEGDLDERALKKFIEAAEKAKVVLHRAFDMCKEPFAALSKAKELGIDTILTSGQKGNCVDGSPLIKELIERAGKEINILIGAGVSADVIKKVYEMTRGTNYHMSGKRVIDSRMTYRREEVSMGLPSLSEYDIWETSADEIAKAVKVLKEL</sequence>
<dbReference type="Pfam" id="PF03932">
    <property type="entry name" value="CutC"/>
    <property type="match status" value="1"/>
</dbReference>
<dbReference type="PANTHER" id="PTHR12598:SF0">
    <property type="entry name" value="COPPER HOMEOSTASIS PROTEIN CUTC HOMOLOG"/>
    <property type="match status" value="1"/>
</dbReference>
<accession>A0ABS1J2J7</accession>
<dbReference type="Proteomes" id="UP000604730">
    <property type="component" value="Unassembled WGS sequence"/>
</dbReference>
<dbReference type="RefSeq" id="WP_208429222.1">
    <property type="nucleotide sequence ID" value="NZ_JAEPRJ010000001.1"/>
</dbReference>
<reference evidence="3 4" key="1">
    <citation type="submission" date="2021-01" db="EMBL/GenBank/DDBJ databases">
        <title>Isolation and description of Catonella massiliensis sp. nov., a novel Catonella species, isolated from a stable periodontitis subject.</title>
        <authorList>
            <person name="Antezack A."/>
            <person name="Boxberger M."/>
            <person name="La Scola B."/>
            <person name="Monnet-Corti V."/>
        </authorList>
    </citation>
    <scope>NUCLEOTIDE SEQUENCE [LARGE SCALE GENOMIC DNA]</scope>
    <source>
        <strain evidence="3 4">Marseille-Q4567</strain>
    </source>
</reference>
<evidence type="ECO:0000256" key="1">
    <source>
        <dbReference type="ARBA" id="ARBA00007768"/>
    </source>
</evidence>
<name>A0ABS1J2J7_9FIRM</name>
<keyword evidence="2" id="KW-0963">Cytoplasm</keyword>
<dbReference type="Gene3D" id="3.20.20.380">
    <property type="entry name" value="Copper homeostasis (CutC) domain"/>
    <property type="match status" value="1"/>
</dbReference>
<organism evidence="3 4">
    <name type="scientific">Catonella massiliensis</name>
    <dbReference type="NCBI Taxonomy" id="2799636"/>
    <lineage>
        <taxon>Bacteria</taxon>
        <taxon>Bacillati</taxon>
        <taxon>Bacillota</taxon>
        <taxon>Clostridia</taxon>
        <taxon>Lachnospirales</taxon>
        <taxon>Lachnospiraceae</taxon>
        <taxon>Catonella</taxon>
    </lineage>
</organism>
<dbReference type="EMBL" id="JAEPRJ010000001">
    <property type="protein sequence ID" value="MBK5897758.1"/>
    <property type="molecule type" value="Genomic_DNA"/>
</dbReference>
<evidence type="ECO:0000313" key="4">
    <source>
        <dbReference type="Proteomes" id="UP000604730"/>
    </source>
</evidence>